<evidence type="ECO:0000313" key="2">
    <source>
        <dbReference type="Proteomes" id="UP000003344"/>
    </source>
</evidence>
<dbReference type="EMBL" id="ACDX02000001">
    <property type="protein sequence ID" value="EFC89762.1"/>
    <property type="molecule type" value="Genomic_DNA"/>
</dbReference>
<gene>
    <name evidence="1" type="ORF">NEIMUCOT_03561</name>
</gene>
<proteinExistence type="predicted"/>
<reference evidence="1 2" key="1">
    <citation type="submission" date="2009-10" db="EMBL/GenBank/DDBJ databases">
        <authorList>
            <person name="Weinstock G."/>
            <person name="Sodergren E."/>
            <person name="Clifton S."/>
            <person name="Fulton L."/>
            <person name="Fulton B."/>
            <person name="Courtney L."/>
            <person name="Fronick C."/>
            <person name="Harrison M."/>
            <person name="Strong C."/>
            <person name="Farmer C."/>
            <person name="Delahaunty K."/>
            <person name="Markovic C."/>
            <person name="Hall O."/>
            <person name="Minx P."/>
            <person name="Tomlinson C."/>
            <person name="Mitreva M."/>
            <person name="Nelson J."/>
            <person name="Hou S."/>
            <person name="Wollam A."/>
            <person name="Pepin K.H."/>
            <person name="Johnson M."/>
            <person name="Bhonagiri V."/>
            <person name="Nash W.E."/>
            <person name="Warren W."/>
            <person name="Chinwalla A."/>
            <person name="Mardis E.R."/>
            <person name="Wilson R.K."/>
        </authorList>
    </citation>
    <scope>NUCLEOTIDE SEQUENCE [LARGE SCALE GENOMIC DNA]</scope>
    <source>
        <strain evidence="2">ATCC 25996 / DSM 4631 / NCTC 10774 / M26</strain>
    </source>
</reference>
<dbReference type="RefSeq" id="WP_003740711.1">
    <property type="nucleotide sequence ID" value="NZ_ACDX02000001.1"/>
</dbReference>
<dbReference type="Proteomes" id="UP000003344">
    <property type="component" value="Unassembled WGS sequence"/>
</dbReference>
<sequence length="80" mass="9138">MFDQNKNSQNSSLCDESSMPTIFVTGIEFVEDSKQKVAIIRFLDNLNKDKVICSVALTPYIIEKFQENISRFLTSIQNDS</sequence>
<organism evidence="1 2">
    <name type="scientific">Neisseria mucosa (strain ATCC 25996 / DSM 4631 / NCTC 10774 / M26)</name>
    <dbReference type="NCBI Taxonomy" id="546266"/>
    <lineage>
        <taxon>Bacteria</taxon>
        <taxon>Pseudomonadati</taxon>
        <taxon>Pseudomonadota</taxon>
        <taxon>Betaproteobacteria</taxon>
        <taxon>Neisseriales</taxon>
        <taxon>Neisseriaceae</taxon>
        <taxon>Neisseria</taxon>
    </lineage>
</organism>
<evidence type="ECO:0000313" key="1">
    <source>
        <dbReference type="EMBL" id="EFC89762.1"/>
    </source>
</evidence>
<protein>
    <submittedName>
        <fullName evidence="1">Uncharacterized protein</fullName>
    </submittedName>
</protein>
<comment type="caution">
    <text evidence="1">The sequence shown here is derived from an EMBL/GenBank/DDBJ whole genome shotgun (WGS) entry which is preliminary data.</text>
</comment>
<name>D2ZSH9_NEIM2</name>
<dbReference type="AlphaFoldDB" id="D2ZSH9"/>
<dbReference type="STRING" id="546266.NEIMUCOT_03561"/>
<accession>D2ZSH9</accession>